<keyword evidence="2" id="KW-1185">Reference proteome</keyword>
<protein>
    <recommendedName>
        <fullName evidence="3">YaeQ family protein</fullName>
    </recommendedName>
</protein>
<accession>A0A1V8M8F7</accession>
<dbReference type="SUPFAM" id="SSF52980">
    <property type="entry name" value="Restriction endonuclease-like"/>
    <property type="match status" value="1"/>
</dbReference>
<dbReference type="EMBL" id="LPUF01000001">
    <property type="protein sequence ID" value="OQK17864.1"/>
    <property type="molecule type" value="Genomic_DNA"/>
</dbReference>
<dbReference type="InterPro" id="IPR038590">
    <property type="entry name" value="YaeQ_sf"/>
</dbReference>
<evidence type="ECO:0008006" key="3">
    <source>
        <dbReference type="Google" id="ProtNLM"/>
    </source>
</evidence>
<dbReference type="OrthoDB" id="5293309at2"/>
<dbReference type="PANTHER" id="PTHR38784:SF1">
    <property type="entry name" value="SUCROSE PHOSPHORYLASE"/>
    <property type="match status" value="1"/>
</dbReference>
<sequence length="180" mass="21190">MAISSTINKVTLNIANMDRNYYQHHELTVAQHPSETDFRFMIRLIAFMVNASERLSFTKGLNSDDEPDLWQKTLTGDIELWIDLGQPDEKRIRKACGRAQQVIIYTYHERKAKVWWEQQQEKLQRFNNLKVLHINAEDVDMLIKRSMQLQCNIQDGELYLNDDDSNFIISMDTLYSSNTD</sequence>
<evidence type="ECO:0000313" key="2">
    <source>
        <dbReference type="Proteomes" id="UP000191980"/>
    </source>
</evidence>
<gene>
    <name evidence="1" type="ORF">AU255_08385</name>
</gene>
<dbReference type="InterPro" id="IPR009822">
    <property type="entry name" value="YaeQ"/>
</dbReference>
<name>A0A1V8M8F7_9GAMM</name>
<dbReference type="Proteomes" id="UP000191980">
    <property type="component" value="Unassembled WGS sequence"/>
</dbReference>
<comment type="caution">
    <text evidence="1">The sequence shown here is derived from an EMBL/GenBank/DDBJ whole genome shotgun (WGS) entry which is preliminary data.</text>
</comment>
<dbReference type="Pfam" id="PF07152">
    <property type="entry name" value="YaeQ"/>
    <property type="match status" value="1"/>
</dbReference>
<dbReference type="RefSeq" id="WP_080522473.1">
    <property type="nucleotide sequence ID" value="NZ_LPUF01000001.1"/>
</dbReference>
<proteinExistence type="predicted"/>
<dbReference type="InterPro" id="IPR011335">
    <property type="entry name" value="Restrct_endonuc-II-like"/>
</dbReference>
<dbReference type="STRING" id="1420851.AU255_08385"/>
<reference evidence="1 2" key="1">
    <citation type="submission" date="2015-12" db="EMBL/GenBank/DDBJ databases">
        <authorList>
            <person name="Shamseldin A."/>
            <person name="Moawad H."/>
            <person name="Abd El-Rahim W.M."/>
            <person name="Sadowsky M.J."/>
        </authorList>
    </citation>
    <scope>NUCLEOTIDE SEQUENCE [LARGE SCALE GENOMIC DNA]</scope>
    <source>
        <strain evidence="1 2">WF1</strain>
    </source>
</reference>
<organism evidence="1 2">
    <name type="scientific">Methyloprofundus sedimenti</name>
    <dbReference type="NCBI Taxonomy" id="1420851"/>
    <lineage>
        <taxon>Bacteria</taxon>
        <taxon>Pseudomonadati</taxon>
        <taxon>Pseudomonadota</taxon>
        <taxon>Gammaproteobacteria</taxon>
        <taxon>Methylococcales</taxon>
        <taxon>Methylococcaceae</taxon>
        <taxon>Methyloprofundus</taxon>
    </lineage>
</organism>
<dbReference type="PANTHER" id="PTHR38784">
    <property type="entry name" value="SUCROSE PHOSPHORYLASE"/>
    <property type="match status" value="1"/>
</dbReference>
<dbReference type="AlphaFoldDB" id="A0A1V8M8F7"/>
<dbReference type="Gene3D" id="3.10.640.10">
    <property type="entry name" value="Restriction endonuclease-like alpha-beta roll domain"/>
    <property type="match status" value="1"/>
</dbReference>
<dbReference type="SMART" id="SM01322">
    <property type="entry name" value="YaeQ"/>
    <property type="match status" value="1"/>
</dbReference>
<dbReference type="CDD" id="cd22368">
    <property type="entry name" value="YaeQ-like"/>
    <property type="match status" value="1"/>
</dbReference>
<dbReference type="PIRSF" id="PIRSF011484">
    <property type="entry name" value="YaeQ"/>
    <property type="match status" value="1"/>
</dbReference>
<evidence type="ECO:0000313" key="1">
    <source>
        <dbReference type="EMBL" id="OQK17864.1"/>
    </source>
</evidence>